<dbReference type="Gene3D" id="3.30.40.10">
    <property type="entry name" value="Zinc/RING finger domain, C3HC4 (zinc finger)"/>
    <property type="match status" value="1"/>
</dbReference>
<dbReference type="OrthoDB" id="1711136at2759"/>
<dbReference type="InParanoid" id="A0A2G5CQA0"/>
<dbReference type="InterPro" id="IPR022170">
    <property type="entry name" value="MUL1-like"/>
</dbReference>
<keyword evidence="5 13" id="KW-0812">Transmembrane</keyword>
<keyword evidence="7 12" id="KW-0863">Zinc-finger</keyword>
<dbReference type="GO" id="GO:0061630">
    <property type="term" value="F:ubiquitin protein ligase activity"/>
    <property type="evidence" value="ECO:0007669"/>
    <property type="project" value="UniProtKB-EC"/>
</dbReference>
<evidence type="ECO:0000256" key="7">
    <source>
        <dbReference type="ARBA" id="ARBA00022771"/>
    </source>
</evidence>
<evidence type="ECO:0000313" key="15">
    <source>
        <dbReference type="EMBL" id="PIA33456.1"/>
    </source>
</evidence>
<evidence type="ECO:0000256" key="6">
    <source>
        <dbReference type="ARBA" id="ARBA00022723"/>
    </source>
</evidence>
<dbReference type="GO" id="GO:0016020">
    <property type="term" value="C:membrane"/>
    <property type="evidence" value="ECO:0007669"/>
    <property type="project" value="UniProtKB-SubCell"/>
</dbReference>
<dbReference type="InterPro" id="IPR001841">
    <property type="entry name" value="Znf_RING"/>
</dbReference>
<comment type="catalytic activity">
    <reaction evidence="1">
        <text>S-ubiquitinyl-[E2 ubiquitin-conjugating enzyme]-L-cysteine + [acceptor protein]-L-lysine = [E2 ubiquitin-conjugating enzyme]-L-cysteine + N(6)-ubiquitinyl-[acceptor protein]-L-lysine.</text>
        <dbReference type="EC" id="2.3.2.27"/>
    </reaction>
</comment>
<dbReference type="EC" id="2.3.2.27" evidence="3"/>
<comment type="subcellular location">
    <subcellularLocation>
        <location evidence="2">Membrane</location>
        <topology evidence="2">Multi-pass membrane protein</topology>
    </subcellularLocation>
</comment>
<evidence type="ECO:0000256" key="4">
    <source>
        <dbReference type="ARBA" id="ARBA00022679"/>
    </source>
</evidence>
<dbReference type="GO" id="GO:0008270">
    <property type="term" value="F:zinc ion binding"/>
    <property type="evidence" value="ECO:0007669"/>
    <property type="project" value="UniProtKB-KW"/>
</dbReference>
<accession>A0A2G5CQA0</accession>
<evidence type="ECO:0000256" key="5">
    <source>
        <dbReference type="ARBA" id="ARBA00022692"/>
    </source>
</evidence>
<evidence type="ECO:0000256" key="8">
    <source>
        <dbReference type="ARBA" id="ARBA00022786"/>
    </source>
</evidence>
<dbReference type="PANTHER" id="PTHR47355:SF1">
    <property type="entry name" value="E3 UBIQUITIN-PROTEIN LIGASE SPL2"/>
    <property type="match status" value="1"/>
</dbReference>
<proteinExistence type="predicted"/>
<evidence type="ECO:0000259" key="14">
    <source>
        <dbReference type="PROSITE" id="PS50089"/>
    </source>
</evidence>
<dbReference type="InterPro" id="IPR044247">
    <property type="entry name" value="SPL2-like"/>
</dbReference>
<evidence type="ECO:0000256" key="2">
    <source>
        <dbReference type="ARBA" id="ARBA00004141"/>
    </source>
</evidence>
<evidence type="ECO:0000256" key="10">
    <source>
        <dbReference type="ARBA" id="ARBA00022989"/>
    </source>
</evidence>
<keyword evidence="11 13" id="KW-0472">Membrane</keyword>
<evidence type="ECO:0000256" key="3">
    <source>
        <dbReference type="ARBA" id="ARBA00012483"/>
    </source>
</evidence>
<sequence length="334" mass="37491">MDRGTMVSSLLSQFALAIGGGVSGFTLGYTTLRTWIELKSTSFALYKITQAKTVPIYDLRSLIASSLDDSESSNKTLVVIRGVVEAKARNWGSFTPNVLVSPSSGEKGVILQETQVLLVSSQQQYYDPVIVDLDSSTHLLPLTTVYHKLQDLHVMSDEILPYAFLEAFFLPVGHMQKKILPLGKEINAIGLCSLQDGNLHIKATQELPYFLSEMTKGEMVKHLAYKTTILFWGGCIIGIVSLGVLGYTSFRIWEWWKVRRQHFSNAEVDDVYIGNDEIPSEQLCTICTMRRKKYACVPCGHLVCCHKCARSIQHDSTARCPECRHIMWFRLDVS</sequence>
<dbReference type="InterPro" id="IPR013083">
    <property type="entry name" value="Znf_RING/FYVE/PHD"/>
</dbReference>
<keyword evidence="6" id="KW-0479">Metal-binding</keyword>
<dbReference type="STRING" id="218851.A0A2G5CQA0"/>
<keyword evidence="4" id="KW-0808">Transferase</keyword>
<keyword evidence="8" id="KW-0833">Ubl conjugation pathway</keyword>
<protein>
    <recommendedName>
        <fullName evidence="3">RING-type E3 ubiquitin transferase</fullName>
        <ecNumber evidence="3">2.3.2.27</ecNumber>
    </recommendedName>
</protein>
<dbReference type="AlphaFoldDB" id="A0A2G5CQA0"/>
<name>A0A2G5CQA0_AQUCA</name>
<dbReference type="Pfam" id="PF13920">
    <property type="entry name" value="zf-C3HC4_3"/>
    <property type="match status" value="1"/>
</dbReference>
<dbReference type="CDD" id="cd23145">
    <property type="entry name" value="RING-HC_SPL2-like"/>
    <property type="match status" value="1"/>
</dbReference>
<dbReference type="PANTHER" id="PTHR47355">
    <property type="entry name" value="E3 UBIQUITIN-PROTEIN LIGASE SPL2"/>
    <property type="match status" value="1"/>
</dbReference>
<evidence type="ECO:0000256" key="12">
    <source>
        <dbReference type="PROSITE-ProRule" id="PRU00175"/>
    </source>
</evidence>
<keyword evidence="9" id="KW-0862">Zinc</keyword>
<dbReference type="PROSITE" id="PS50089">
    <property type="entry name" value="ZF_RING_2"/>
    <property type="match status" value="1"/>
</dbReference>
<organism evidence="15 16">
    <name type="scientific">Aquilegia coerulea</name>
    <name type="common">Rocky mountain columbine</name>
    <dbReference type="NCBI Taxonomy" id="218851"/>
    <lineage>
        <taxon>Eukaryota</taxon>
        <taxon>Viridiplantae</taxon>
        <taxon>Streptophyta</taxon>
        <taxon>Embryophyta</taxon>
        <taxon>Tracheophyta</taxon>
        <taxon>Spermatophyta</taxon>
        <taxon>Magnoliopsida</taxon>
        <taxon>Ranunculales</taxon>
        <taxon>Ranunculaceae</taxon>
        <taxon>Thalictroideae</taxon>
        <taxon>Aquilegia</taxon>
    </lineage>
</organism>
<dbReference type="EMBL" id="KZ305058">
    <property type="protein sequence ID" value="PIA33456.1"/>
    <property type="molecule type" value="Genomic_DNA"/>
</dbReference>
<dbReference type="GO" id="GO:0016567">
    <property type="term" value="P:protein ubiquitination"/>
    <property type="evidence" value="ECO:0007669"/>
    <property type="project" value="InterPro"/>
</dbReference>
<feature type="domain" description="RING-type" evidence="14">
    <location>
        <begin position="284"/>
        <end position="324"/>
    </location>
</feature>
<keyword evidence="16" id="KW-1185">Reference proteome</keyword>
<keyword evidence="10 13" id="KW-1133">Transmembrane helix</keyword>
<feature type="transmembrane region" description="Helical" evidence="13">
    <location>
        <begin position="229"/>
        <end position="250"/>
    </location>
</feature>
<dbReference type="Proteomes" id="UP000230069">
    <property type="component" value="Unassembled WGS sequence"/>
</dbReference>
<dbReference type="SUPFAM" id="SSF57850">
    <property type="entry name" value="RING/U-box"/>
    <property type="match status" value="1"/>
</dbReference>
<evidence type="ECO:0000256" key="13">
    <source>
        <dbReference type="SAM" id="Phobius"/>
    </source>
</evidence>
<dbReference type="Pfam" id="PF12483">
    <property type="entry name" value="GIDE"/>
    <property type="match status" value="1"/>
</dbReference>
<gene>
    <name evidence="15" type="ORF">AQUCO_04100112v1</name>
</gene>
<evidence type="ECO:0000256" key="11">
    <source>
        <dbReference type="ARBA" id="ARBA00023136"/>
    </source>
</evidence>
<reference evidence="15 16" key="1">
    <citation type="submission" date="2017-09" db="EMBL/GenBank/DDBJ databases">
        <title>WGS assembly of Aquilegia coerulea Goldsmith.</title>
        <authorList>
            <person name="Hodges S."/>
            <person name="Kramer E."/>
            <person name="Nordborg M."/>
            <person name="Tomkins J."/>
            <person name="Borevitz J."/>
            <person name="Derieg N."/>
            <person name="Yan J."/>
            <person name="Mihaltcheva S."/>
            <person name="Hayes R.D."/>
            <person name="Rokhsar D."/>
        </authorList>
    </citation>
    <scope>NUCLEOTIDE SEQUENCE [LARGE SCALE GENOMIC DNA]</scope>
    <source>
        <strain evidence="16">cv. Goldsmith</strain>
    </source>
</reference>
<evidence type="ECO:0000256" key="9">
    <source>
        <dbReference type="ARBA" id="ARBA00022833"/>
    </source>
</evidence>
<evidence type="ECO:0000256" key="1">
    <source>
        <dbReference type="ARBA" id="ARBA00000900"/>
    </source>
</evidence>
<evidence type="ECO:0000313" key="16">
    <source>
        <dbReference type="Proteomes" id="UP000230069"/>
    </source>
</evidence>